<accession>A0A655AY79</accession>
<proteinExistence type="predicted"/>
<protein>
    <submittedName>
        <fullName evidence="1">Carboxylate-amine ligase</fullName>
    </submittedName>
</protein>
<dbReference type="AlphaFoldDB" id="A0A655AY79"/>
<evidence type="ECO:0000313" key="1">
    <source>
        <dbReference type="EMBL" id="CKU47366.1"/>
    </source>
</evidence>
<dbReference type="EMBL" id="CNFU01002630">
    <property type="protein sequence ID" value="CKU47366.1"/>
    <property type="molecule type" value="Genomic_DNA"/>
</dbReference>
<reference evidence="1 2" key="1">
    <citation type="submission" date="2015-03" db="EMBL/GenBank/DDBJ databases">
        <authorList>
            <consortium name="Pathogen Informatics"/>
        </authorList>
    </citation>
    <scope>NUCLEOTIDE SEQUENCE [LARGE SCALE GENOMIC DNA]</scope>
    <source>
        <strain evidence="1 2">Bir 187</strain>
    </source>
</reference>
<gene>
    <name evidence="1" type="ORF">ERS027661_05025</name>
</gene>
<sequence>MDADSNERLVTDDLADVLTRLEPVAKSLNCADELAAVSDIYDGDLRAVVDALVAELVI</sequence>
<dbReference type="GO" id="GO:0016874">
    <property type="term" value="F:ligase activity"/>
    <property type="evidence" value="ECO:0007669"/>
    <property type="project" value="UniProtKB-KW"/>
</dbReference>
<name>A0A655AY79_MYCTX</name>
<dbReference type="Proteomes" id="UP000049023">
    <property type="component" value="Unassembled WGS sequence"/>
</dbReference>
<organism evidence="1 2">
    <name type="scientific">Mycobacterium tuberculosis</name>
    <dbReference type="NCBI Taxonomy" id="1773"/>
    <lineage>
        <taxon>Bacteria</taxon>
        <taxon>Bacillati</taxon>
        <taxon>Actinomycetota</taxon>
        <taxon>Actinomycetes</taxon>
        <taxon>Mycobacteriales</taxon>
        <taxon>Mycobacteriaceae</taxon>
        <taxon>Mycobacterium</taxon>
        <taxon>Mycobacterium tuberculosis complex</taxon>
    </lineage>
</organism>
<keyword evidence="1" id="KW-0436">Ligase</keyword>
<evidence type="ECO:0000313" key="2">
    <source>
        <dbReference type="Proteomes" id="UP000049023"/>
    </source>
</evidence>